<gene>
    <name evidence="2" type="ORF">BIW11_11772</name>
</gene>
<feature type="region of interest" description="Disordered" evidence="1">
    <location>
        <begin position="34"/>
        <end position="54"/>
    </location>
</feature>
<feature type="non-terminal residue" evidence="2">
    <location>
        <position position="126"/>
    </location>
</feature>
<comment type="caution">
    <text evidence="2">The sequence shown here is derived from an EMBL/GenBank/DDBJ whole genome shotgun (WGS) entry which is preliminary data.</text>
</comment>
<proteinExistence type="predicted"/>
<evidence type="ECO:0000313" key="3">
    <source>
        <dbReference type="Proteomes" id="UP000192247"/>
    </source>
</evidence>
<dbReference type="OrthoDB" id="6509490at2759"/>
<organism evidence="2 3">
    <name type="scientific">Tropilaelaps mercedesae</name>
    <dbReference type="NCBI Taxonomy" id="418985"/>
    <lineage>
        <taxon>Eukaryota</taxon>
        <taxon>Metazoa</taxon>
        <taxon>Ecdysozoa</taxon>
        <taxon>Arthropoda</taxon>
        <taxon>Chelicerata</taxon>
        <taxon>Arachnida</taxon>
        <taxon>Acari</taxon>
        <taxon>Parasitiformes</taxon>
        <taxon>Mesostigmata</taxon>
        <taxon>Gamasina</taxon>
        <taxon>Dermanyssoidea</taxon>
        <taxon>Laelapidae</taxon>
        <taxon>Tropilaelaps</taxon>
    </lineage>
</organism>
<evidence type="ECO:0000313" key="2">
    <source>
        <dbReference type="EMBL" id="OQR70212.1"/>
    </source>
</evidence>
<reference evidence="2 3" key="1">
    <citation type="journal article" date="2017" name="Gigascience">
        <title>Draft genome of the honey bee ectoparasitic mite, Tropilaelaps mercedesae, is shaped by the parasitic life history.</title>
        <authorList>
            <person name="Dong X."/>
            <person name="Armstrong S.D."/>
            <person name="Xia D."/>
            <person name="Makepeace B.L."/>
            <person name="Darby A.C."/>
            <person name="Kadowaki T."/>
        </authorList>
    </citation>
    <scope>NUCLEOTIDE SEQUENCE [LARGE SCALE GENOMIC DNA]</scope>
    <source>
        <strain evidence="2">Wuxi-XJTLU</strain>
    </source>
</reference>
<dbReference type="InParanoid" id="A0A1V9XA66"/>
<dbReference type="Proteomes" id="UP000192247">
    <property type="component" value="Unassembled WGS sequence"/>
</dbReference>
<protein>
    <submittedName>
        <fullName evidence="2">Cuticle protein-like</fullName>
    </submittedName>
</protein>
<evidence type="ECO:0000256" key="1">
    <source>
        <dbReference type="SAM" id="MobiDB-lite"/>
    </source>
</evidence>
<sequence length="126" mass="13285">MLFYGYLLAKYAMRLPKEKHAPQPYKFGYESQDEWGNAQSRHEEDLGDGVKTGTVDSAPAAAKIDKNPEVVKAAPIVTGAVAPVAASLVAAYARAVPAPILAARPKVSSYAASTPIVTAPFALDAK</sequence>
<dbReference type="EMBL" id="MNPL01018293">
    <property type="protein sequence ID" value="OQR70212.1"/>
    <property type="molecule type" value="Genomic_DNA"/>
</dbReference>
<name>A0A1V9XA66_9ACAR</name>
<dbReference type="AlphaFoldDB" id="A0A1V9XA66"/>
<keyword evidence="3" id="KW-1185">Reference proteome</keyword>
<accession>A0A1V9XA66</accession>